<evidence type="ECO:0000313" key="4">
    <source>
        <dbReference type="Proteomes" id="UP000753724"/>
    </source>
</evidence>
<comment type="similarity">
    <text evidence="1">Belongs to the virb1 family.</text>
</comment>
<organism evidence="3 4">
    <name type="scientific">Novosphingobium ovatum</name>
    <dbReference type="NCBI Taxonomy" id="1908523"/>
    <lineage>
        <taxon>Bacteria</taxon>
        <taxon>Pseudomonadati</taxon>
        <taxon>Pseudomonadota</taxon>
        <taxon>Alphaproteobacteria</taxon>
        <taxon>Sphingomonadales</taxon>
        <taxon>Sphingomonadaceae</taxon>
        <taxon>Novosphingobium</taxon>
    </lineage>
</organism>
<dbReference type="InterPro" id="IPR023346">
    <property type="entry name" value="Lysozyme-like_dom_sf"/>
</dbReference>
<protein>
    <submittedName>
        <fullName evidence="3">Transglycosylase SLT domain-containing protein</fullName>
    </submittedName>
</protein>
<dbReference type="Gene3D" id="1.10.530.10">
    <property type="match status" value="1"/>
</dbReference>
<dbReference type="EMBL" id="JAAAPO010000005">
    <property type="protein sequence ID" value="NBC37486.1"/>
    <property type="molecule type" value="Genomic_DNA"/>
</dbReference>
<dbReference type="Proteomes" id="UP000753724">
    <property type="component" value="Unassembled WGS sequence"/>
</dbReference>
<proteinExistence type="inferred from homology"/>
<keyword evidence="4" id="KW-1185">Reference proteome</keyword>
<evidence type="ECO:0000259" key="2">
    <source>
        <dbReference type="Pfam" id="PF01464"/>
    </source>
</evidence>
<accession>A0ABW9XG39</accession>
<gene>
    <name evidence="3" type="ORF">GTZ99_13100</name>
</gene>
<dbReference type="SUPFAM" id="SSF53955">
    <property type="entry name" value="Lysozyme-like"/>
    <property type="match status" value="1"/>
</dbReference>
<comment type="caution">
    <text evidence="3">The sequence shown here is derived from an EMBL/GenBank/DDBJ whole genome shotgun (WGS) entry which is preliminary data.</text>
</comment>
<reference evidence="4" key="1">
    <citation type="submission" date="2020-01" db="EMBL/GenBank/DDBJ databases">
        <title>Sphingomonas sp. strain CSW-10.</title>
        <authorList>
            <person name="Chen W.-M."/>
        </authorList>
    </citation>
    <scope>NUCLEOTIDE SEQUENCE [LARGE SCALE GENOMIC DNA]</scope>
    <source>
        <strain evidence="4">FSY-8</strain>
    </source>
</reference>
<dbReference type="Pfam" id="PF01464">
    <property type="entry name" value="SLT"/>
    <property type="match status" value="1"/>
</dbReference>
<feature type="domain" description="Transglycosylase SLT" evidence="2">
    <location>
        <begin position="6"/>
        <end position="51"/>
    </location>
</feature>
<sequence length="296" mass="30084">MRGTVARAAQTQGVDFSYLLAQARLESGFNPQARAATSSATGLFQFTDSTWLGMLRRHGADMGLIDGASAGAGGMMAALADPAARARLMALRQDPQVSAMMAARLASDNKELMTARLGRAPDSAELYLAHFLGTEGAIKFLAAMSSDPSQSAAALMPAAAAANRSIFYNADGGARSLSEVMGLMRQKITGAMAAEGQADPTLTSDGLPLPGAYLAGAASLSGPMTSAPAPDPNAHLGPIARQFAAASGQHLAVAGNGGGDTTAALSDSFARMAEATGATTPDYVRAAYGRLRAMGL</sequence>
<name>A0ABW9XG39_9SPHN</name>
<evidence type="ECO:0000313" key="3">
    <source>
        <dbReference type="EMBL" id="NBC37486.1"/>
    </source>
</evidence>
<evidence type="ECO:0000256" key="1">
    <source>
        <dbReference type="ARBA" id="ARBA00009387"/>
    </source>
</evidence>
<dbReference type="InterPro" id="IPR008258">
    <property type="entry name" value="Transglycosylase_SLT_dom_1"/>
</dbReference>